<evidence type="ECO:0000313" key="12">
    <source>
        <dbReference type="Proteomes" id="UP000325289"/>
    </source>
</evidence>
<dbReference type="InterPro" id="IPR013685">
    <property type="entry name" value="POTRA_FtsQ_type"/>
</dbReference>
<comment type="subcellular location">
    <subcellularLocation>
        <location evidence="9">Cell inner membrane</location>
        <topology evidence="9">Single-pass type II membrane protein</topology>
    </subcellularLocation>
    <subcellularLocation>
        <location evidence="1">Membrane</location>
    </subcellularLocation>
    <text evidence="9">Localizes to the division septum.</text>
</comment>
<proteinExistence type="inferred from homology"/>
<dbReference type="PANTHER" id="PTHR35851:SF1">
    <property type="entry name" value="CELL DIVISION PROTEIN FTSQ"/>
    <property type="match status" value="1"/>
</dbReference>
<dbReference type="Gene3D" id="3.40.50.11690">
    <property type="entry name" value="Cell division protein FtsQ/DivIB"/>
    <property type="match status" value="1"/>
</dbReference>
<keyword evidence="2 9" id="KW-1003">Cell membrane</keyword>
<dbReference type="GO" id="GO:0005886">
    <property type="term" value="C:plasma membrane"/>
    <property type="evidence" value="ECO:0007669"/>
    <property type="project" value="UniProtKB-SubCell"/>
</dbReference>
<dbReference type="InterPro" id="IPR026579">
    <property type="entry name" value="FtsQ"/>
</dbReference>
<keyword evidence="12" id="KW-1185">Reference proteome</keyword>
<keyword evidence="6 9" id="KW-1133">Transmembrane helix</keyword>
<dbReference type="EMBL" id="FOMS01000001">
    <property type="protein sequence ID" value="SFD54441.1"/>
    <property type="molecule type" value="Genomic_DNA"/>
</dbReference>
<evidence type="ECO:0000256" key="8">
    <source>
        <dbReference type="ARBA" id="ARBA00023306"/>
    </source>
</evidence>
<dbReference type="Proteomes" id="UP000325289">
    <property type="component" value="Unassembled WGS sequence"/>
</dbReference>
<keyword evidence="8 9" id="KW-0131">Cell cycle</keyword>
<reference evidence="11 12" key="1">
    <citation type="submission" date="2016-10" db="EMBL/GenBank/DDBJ databases">
        <authorList>
            <person name="Varghese N."/>
            <person name="Submissions S."/>
        </authorList>
    </citation>
    <scope>NUCLEOTIDE SEQUENCE [LARGE SCALE GENOMIC DNA]</scope>
    <source>
        <strain evidence="12">YIM D21,KCTC 23444,ACCC 10710</strain>
    </source>
</reference>
<gene>
    <name evidence="9" type="primary">ftsQ</name>
    <name evidence="11" type="ORF">SAMN04515678_101511</name>
</gene>
<keyword evidence="4 9" id="KW-0132">Cell division</keyword>
<comment type="function">
    <text evidence="9">Essential cell division protein.</text>
</comment>
<dbReference type="InterPro" id="IPR045335">
    <property type="entry name" value="FtsQ_C_sf"/>
</dbReference>
<evidence type="ECO:0000256" key="1">
    <source>
        <dbReference type="ARBA" id="ARBA00004370"/>
    </source>
</evidence>
<feature type="domain" description="POTRA" evidence="10">
    <location>
        <begin position="74"/>
        <end position="142"/>
    </location>
</feature>
<evidence type="ECO:0000256" key="5">
    <source>
        <dbReference type="ARBA" id="ARBA00022692"/>
    </source>
</evidence>
<evidence type="ECO:0000256" key="3">
    <source>
        <dbReference type="ARBA" id="ARBA00022519"/>
    </source>
</evidence>
<dbReference type="PROSITE" id="PS51779">
    <property type="entry name" value="POTRA"/>
    <property type="match status" value="1"/>
</dbReference>
<accession>A0A1I1T730</accession>
<evidence type="ECO:0000256" key="7">
    <source>
        <dbReference type="ARBA" id="ARBA00023136"/>
    </source>
</evidence>
<keyword evidence="5 9" id="KW-0812">Transmembrane</keyword>
<dbReference type="HAMAP" id="MF_00911">
    <property type="entry name" value="FtsQ_subfam"/>
    <property type="match status" value="1"/>
</dbReference>
<dbReference type="InterPro" id="IPR005548">
    <property type="entry name" value="Cell_div_FtsQ/DivIB_C"/>
</dbReference>
<evidence type="ECO:0000256" key="6">
    <source>
        <dbReference type="ARBA" id="ARBA00022989"/>
    </source>
</evidence>
<dbReference type="Pfam" id="PF08478">
    <property type="entry name" value="POTRA_1"/>
    <property type="match status" value="1"/>
</dbReference>
<dbReference type="Gene3D" id="3.10.20.310">
    <property type="entry name" value="membrane protein fhac"/>
    <property type="match status" value="1"/>
</dbReference>
<dbReference type="GO" id="GO:0032153">
    <property type="term" value="C:cell division site"/>
    <property type="evidence" value="ECO:0007669"/>
    <property type="project" value="UniProtKB-UniRule"/>
</dbReference>
<evidence type="ECO:0000256" key="9">
    <source>
        <dbReference type="HAMAP-Rule" id="MF_00911"/>
    </source>
</evidence>
<dbReference type="InterPro" id="IPR034746">
    <property type="entry name" value="POTRA"/>
</dbReference>
<dbReference type="PANTHER" id="PTHR35851">
    <property type="entry name" value="CELL DIVISION PROTEIN FTSQ"/>
    <property type="match status" value="1"/>
</dbReference>
<evidence type="ECO:0000259" key="10">
    <source>
        <dbReference type="PROSITE" id="PS51779"/>
    </source>
</evidence>
<dbReference type="RefSeq" id="WP_223162919.1">
    <property type="nucleotide sequence ID" value="NZ_FOMS01000001.1"/>
</dbReference>
<comment type="similarity">
    <text evidence="9">Belongs to the FtsQ/DivIB family. FtsQ subfamily.</text>
</comment>
<dbReference type="AlphaFoldDB" id="A0A1I1T730"/>
<evidence type="ECO:0000256" key="2">
    <source>
        <dbReference type="ARBA" id="ARBA00022475"/>
    </source>
</evidence>
<keyword evidence="7 9" id="KW-0472">Membrane</keyword>
<name>A0A1I1T730_9RHOB</name>
<dbReference type="GO" id="GO:0090529">
    <property type="term" value="P:cell septum assembly"/>
    <property type="evidence" value="ECO:0007669"/>
    <property type="project" value="InterPro"/>
</dbReference>
<organism evidence="11 12">
    <name type="scientific">Roseivivax sediminis</name>
    <dbReference type="NCBI Taxonomy" id="936889"/>
    <lineage>
        <taxon>Bacteria</taxon>
        <taxon>Pseudomonadati</taxon>
        <taxon>Pseudomonadota</taxon>
        <taxon>Alphaproteobacteria</taxon>
        <taxon>Rhodobacterales</taxon>
        <taxon>Roseobacteraceae</taxon>
        <taxon>Roseivivax</taxon>
    </lineage>
</organism>
<sequence length="289" mass="31545">MQQVTRTDPAPSRLRYRMQRMMLTPLYRLILRVGIPLAVTFGAATLWLSQPATQERIALAWSDLKAVVQERPEFMVKLMAVDGASDALAENVRDALAVNLPISSFHLDLDAMREAVVALPAVKSAHLRIRQGGTLQIAVTERVPAVLWRTATGLTLVDEEGVGVGPAVARSAHPGLPVIAGTGADAAVGEAIALFEAAAPIRDRLRGLVRKGERRWDVVLDRGQRIMLPEEGAVSALERAIAMDDAVDLLARDLVAVDLRLAQRPTLRMTDHALEELWRIKAIETGEEN</sequence>
<evidence type="ECO:0000256" key="4">
    <source>
        <dbReference type="ARBA" id="ARBA00022618"/>
    </source>
</evidence>
<feature type="transmembrane region" description="Helical" evidence="9">
    <location>
        <begin position="26"/>
        <end position="48"/>
    </location>
</feature>
<dbReference type="Pfam" id="PF03799">
    <property type="entry name" value="FtsQ_DivIB_C"/>
    <property type="match status" value="1"/>
</dbReference>
<keyword evidence="3 9" id="KW-0997">Cell inner membrane</keyword>
<dbReference type="GO" id="GO:0043093">
    <property type="term" value="P:FtsZ-dependent cytokinesis"/>
    <property type="evidence" value="ECO:0007669"/>
    <property type="project" value="UniProtKB-UniRule"/>
</dbReference>
<evidence type="ECO:0000313" key="11">
    <source>
        <dbReference type="EMBL" id="SFD54441.1"/>
    </source>
</evidence>
<protein>
    <recommendedName>
        <fullName evidence="9">Cell division protein FtsQ</fullName>
    </recommendedName>
</protein>